<reference evidence="2 3" key="1">
    <citation type="submission" date="2018-10" db="EMBL/GenBank/DDBJ databases">
        <title>A high-quality apple genome assembly.</title>
        <authorList>
            <person name="Hu J."/>
        </authorList>
    </citation>
    <scope>NUCLEOTIDE SEQUENCE [LARGE SCALE GENOMIC DNA]</scope>
    <source>
        <strain evidence="3">cv. HFTH1</strain>
        <tissue evidence="2">Young leaf</tissue>
    </source>
</reference>
<dbReference type="EMBL" id="RDQH01000337">
    <property type="protein sequence ID" value="RXH83689.1"/>
    <property type="molecule type" value="Genomic_DNA"/>
</dbReference>
<evidence type="ECO:0000313" key="3">
    <source>
        <dbReference type="Proteomes" id="UP000290289"/>
    </source>
</evidence>
<name>A0A498IKH4_MALDO</name>
<comment type="caution">
    <text evidence="2">The sequence shown here is derived from an EMBL/GenBank/DDBJ whole genome shotgun (WGS) entry which is preliminary data.</text>
</comment>
<evidence type="ECO:0000313" key="2">
    <source>
        <dbReference type="EMBL" id="RXH83689.1"/>
    </source>
</evidence>
<organism evidence="2 3">
    <name type="scientific">Malus domestica</name>
    <name type="common">Apple</name>
    <name type="synonym">Pyrus malus</name>
    <dbReference type="NCBI Taxonomy" id="3750"/>
    <lineage>
        <taxon>Eukaryota</taxon>
        <taxon>Viridiplantae</taxon>
        <taxon>Streptophyta</taxon>
        <taxon>Embryophyta</taxon>
        <taxon>Tracheophyta</taxon>
        <taxon>Spermatophyta</taxon>
        <taxon>Magnoliopsida</taxon>
        <taxon>eudicotyledons</taxon>
        <taxon>Gunneridae</taxon>
        <taxon>Pentapetalae</taxon>
        <taxon>rosids</taxon>
        <taxon>fabids</taxon>
        <taxon>Rosales</taxon>
        <taxon>Rosaceae</taxon>
        <taxon>Amygdaloideae</taxon>
        <taxon>Maleae</taxon>
        <taxon>Malus</taxon>
    </lineage>
</organism>
<accession>A0A498IKH4</accession>
<dbReference type="PANTHER" id="PTHR47723">
    <property type="entry name" value="OS05G0353850 PROTEIN"/>
    <property type="match status" value="1"/>
</dbReference>
<protein>
    <recommendedName>
        <fullName evidence="1">RNase H type-1 domain-containing protein</fullName>
    </recommendedName>
</protein>
<feature type="domain" description="RNase H type-1" evidence="1">
    <location>
        <begin position="3"/>
        <end position="104"/>
    </location>
</feature>
<dbReference type="GO" id="GO:0003676">
    <property type="term" value="F:nucleic acid binding"/>
    <property type="evidence" value="ECO:0007669"/>
    <property type="project" value="InterPro"/>
</dbReference>
<dbReference type="GO" id="GO:0004523">
    <property type="term" value="F:RNA-DNA hybrid ribonuclease activity"/>
    <property type="evidence" value="ECO:0007669"/>
    <property type="project" value="InterPro"/>
</dbReference>
<dbReference type="InterPro" id="IPR044730">
    <property type="entry name" value="RNase_H-like_dom_plant"/>
</dbReference>
<dbReference type="Pfam" id="PF13456">
    <property type="entry name" value="RVT_3"/>
    <property type="match status" value="1"/>
</dbReference>
<dbReference type="AlphaFoldDB" id="A0A498IKH4"/>
<gene>
    <name evidence="2" type="ORF">DVH24_005942</name>
</gene>
<proteinExistence type="predicted"/>
<keyword evidence="3" id="KW-1185">Reference proteome</keyword>
<dbReference type="Proteomes" id="UP000290289">
    <property type="component" value="Chromosome 11"/>
</dbReference>
<dbReference type="InterPro" id="IPR053151">
    <property type="entry name" value="RNase_H-like"/>
</dbReference>
<evidence type="ECO:0000259" key="1">
    <source>
        <dbReference type="Pfam" id="PF13456"/>
    </source>
</evidence>
<dbReference type="PANTHER" id="PTHR47723:SF24">
    <property type="entry name" value="RNASE H TYPE-1 DOMAIN-CONTAINING PROTEIN"/>
    <property type="match status" value="1"/>
</dbReference>
<dbReference type="InterPro" id="IPR002156">
    <property type="entry name" value="RNaseH_domain"/>
</dbReference>
<sequence>MGDDTGNFFAVRCGSFQDCFSPLLAEAVAVRESLVWAGDRSFQNFQCESNSFHIFQASRNPSIDLSEIGQVMEDIKELLSTITGAILTHTRRQANNASHIIARWGLSVSNACDWDDQPPTLISDLLTEESVMP</sequence>
<dbReference type="CDD" id="cd06222">
    <property type="entry name" value="RNase_H_like"/>
    <property type="match status" value="1"/>
</dbReference>